<evidence type="ECO:0000313" key="60">
    <source>
        <dbReference type="Proteomes" id="UP000033835"/>
    </source>
</evidence>
<evidence type="ECO:0000313" key="105">
    <source>
        <dbReference type="Proteomes" id="UP000034820"/>
    </source>
</evidence>
<dbReference type="EMBL" id="JJPP01000038">
    <property type="protein sequence ID" value="KKG81813.1"/>
    <property type="molecule type" value="Genomic_DNA"/>
</dbReference>
<dbReference type="EMBL" id="JJPH01000020">
    <property type="protein sequence ID" value="KKG55439.1"/>
    <property type="molecule type" value="Genomic_DNA"/>
</dbReference>
<dbReference type="EMBL" id="JJQD01000116">
    <property type="protein sequence ID" value="KKH27408.1"/>
    <property type="molecule type" value="Genomic_DNA"/>
</dbReference>
<evidence type="ECO:0000313" key="87">
    <source>
        <dbReference type="Proteomes" id="UP000034399"/>
    </source>
</evidence>
<evidence type="ECO:0000313" key="97">
    <source>
        <dbReference type="Proteomes" id="UP000034657"/>
    </source>
</evidence>
<evidence type="ECO:0000313" key="49">
    <source>
        <dbReference type="EMBL" id="KKH72571.1"/>
    </source>
</evidence>
<dbReference type="EMBL" id="JJPF01000127">
    <property type="protein sequence ID" value="KKG39884.1"/>
    <property type="molecule type" value="Genomic_DNA"/>
</dbReference>
<dbReference type="Proteomes" id="UP000034298">
    <property type="component" value="Unassembled WGS sequence"/>
</dbReference>
<evidence type="ECO:0000313" key="68">
    <source>
        <dbReference type="Proteomes" id="UP000034021"/>
    </source>
</evidence>
<evidence type="ECO:0000313" key="29">
    <source>
        <dbReference type="EMBL" id="KKH05956.1"/>
    </source>
</evidence>
<evidence type="ECO:0000313" key="15">
    <source>
        <dbReference type="EMBL" id="KKG58431.1"/>
    </source>
</evidence>
<dbReference type="EMBL" id="JJQV01000008">
    <property type="protein sequence ID" value="KKH86519.1"/>
    <property type="molecule type" value="Genomic_DNA"/>
</dbReference>
<evidence type="ECO:0000313" key="84">
    <source>
        <dbReference type="Proteomes" id="UP000034298"/>
    </source>
</evidence>
<dbReference type="EMBL" id="JJPE01000003">
    <property type="protein sequence ID" value="KKG48718.1"/>
    <property type="molecule type" value="Genomic_DNA"/>
</dbReference>
<dbReference type="EMBL" id="JJQR01000160">
    <property type="protein sequence ID" value="KKH71129.1"/>
    <property type="molecule type" value="Genomic_DNA"/>
</dbReference>
<dbReference type="Proteomes" id="UP000300067">
    <property type="component" value="Chromosome"/>
</dbReference>
<dbReference type="EMBL" id="JJPR01000074">
    <property type="protein sequence ID" value="KKG87168.1"/>
    <property type="molecule type" value="Genomic_DNA"/>
</dbReference>
<dbReference type="Proteomes" id="UP000033885">
    <property type="component" value="Unassembled WGS sequence"/>
</dbReference>
<evidence type="ECO:0000313" key="14">
    <source>
        <dbReference type="EMBL" id="KKG58306.1"/>
    </source>
</evidence>
<dbReference type="Proteomes" id="UP000034188">
    <property type="component" value="Unassembled WGS sequence"/>
</dbReference>
<dbReference type="Proteomes" id="UP000034450">
    <property type="component" value="Unassembled WGS sequence"/>
</dbReference>
<dbReference type="EMBL" id="JJPX01000156">
    <property type="protein sequence ID" value="KKH05956.1"/>
    <property type="molecule type" value="Genomic_DNA"/>
</dbReference>
<evidence type="ECO:0000313" key="7">
    <source>
        <dbReference type="EMBL" id="KKG33712.1"/>
    </source>
</evidence>
<evidence type="ECO:0000313" key="28">
    <source>
        <dbReference type="EMBL" id="KKH01088.1"/>
    </source>
</evidence>
<dbReference type="Proteomes" id="UP000034227">
    <property type="component" value="Unassembled WGS sequence"/>
</dbReference>
<dbReference type="EMBL" id="JJQT01000126">
    <property type="protein sequence ID" value="KKH78239.1"/>
    <property type="molecule type" value="Genomic_DNA"/>
</dbReference>
<evidence type="ECO:0000313" key="16">
    <source>
        <dbReference type="EMBL" id="KKG63835.1"/>
    </source>
</evidence>
<evidence type="ECO:0000313" key="57">
    <source>
        <dbReference type="EMBL" id="KKI05811.1"/>
    </source>
</evidence>
<evidence type="ECO:0000313" key="92">
    <source>
        <dbReference type="Proteomes" id="UP000034547"/>
    </source>
</evidence>
<evidence type="ECO:0000313" key="55">
    <source>
        <dbReference type="EMBL" id="KKH99021.1"/>
    </source>
</evidence>
<dbReference type="EMBL" id="JJRA01000117">
    <property type="protein sequence ID" value="KKI01826.1"/>
    <property type="molecule type" value="Genomic_DNA"/>
</dbReference>
<evidence type="ECO:0000313" key="80">
    <source>
        <dbReference type="Proteomes" id="UP000034243"/>
    </source>
</evidence>
<evidence type="ECO:0000313" key="22">
    <source>
        <dbReference type="EMBL" id="KKG83107.1"/>
    </source>
</evidence>
<dbReference type="Proteomes" id="UP000034950">
    <property type="component" value="Unassembled WGS sequence"/>
</dbReference>
<dbReference type="EMBL" id="JJQO01000287">
    <property type="protein sequence ID" value="KKH60783.1"/>
    <property type="molecule type" value="Genomic_DNA"/>
</dbReference>
<evidence type="ECO:0000313" key="66">
    <source>
        <dbReference type="Proteomes" id="UP000033987"/>
    </source>
</evidence>
<dbReference type="EMBL" id="JJPV01000062">
    <property type="protein sequence ID" value="KKG99888.1"/>
    <property type="molecule type" value="Genomic_DNA"/>
</dbReference>
<evidence type="ECO:0000313" key="46">
    <source>
        <dbReference type="EMBL" id="KKH62136.1"/>
    </source>
</evidence>
<evidence type="ECO:0000313" key="102">
    <source>
        <dbReference type="Proteomes" id="UP000034733"/>
    </source>
</evidence>
<evidence type="ECO:0000313" key="45">
    <source>
        <dbReference type="EMBL" id="KKH61727.1"/>
    </source>
</evidence>
<dbReference type="Proteomes" id="UP000034064">
    <property type="component" value="Unassembled WGS sequence"/>
</dbReference>
<dbReference type="EMBL" id="JJQF01000127">
    <property type="protein sequence ID" value="KKH27628.1"/>
    <property type="molecule type" value="Genomic_DNA"/>
</dbReference>
<evidence type="ECO:0000313" key="6">
    <source>
        <dbReference type="EMBL" id="KKG29960.1"/>
    </source>
</evidence>
<dbReference type="EMBL" id="JJQH01000075">
    <property type="protein sequence ID" value="KKH41395.1"/>
    <property type="molecule type" value="Genomic_DNA"/>
</dbReference>
<evidence type="ECO:0000313" key="2">
    <source>
        <dbReference type="EMBL" id="KKF99381.1"/>
    </source>
</evidence>
<dbReference type="EMBL" id="JJOU01000122">
    <property type="protein sequence ID" value="KKG13315.1"/>
    <property type="molecule type" value="Genomic_DNA"/>
</dbReference>
<evidence type="ECO:0000313" key="23">
    <source>
        <dbReference type="EMBL" id="KKG86811.1"/>
    </source>
</evidence>
<dbReference type="EMBL" id="CP029709">
    <property type="protein sequence ID" value="QCR15851.1"/>
    <property type="molecule type" value="Genomic_DNA"/>
</dbReference>
<dbReference type="EMBL" id="JJQB01000079">
    <property type="protein sequence ID" value="KKH19637.1"/>
    <property type="molecule type" value="Genomic_DNA"/>
</dbReference>
<dbReference type="EMBL" id="JJOT01000109">
    <property type="protein sequence ID" value="KKF99381.1"/>
    <property type="molecule type" value="Genomic_DNA"/>
</dbReference>
<dbReference type="Proteomes" id="UP000034468">
    <property type="component" value="Unassembled WGS sequence"/>
</dbReference>
<dbReference type="Proteomes" id="UP000034944">
    <property type="component" value="Unassembled WGS sequence"/>
</dbReference>
<dbReference type="AlphaFoldDB" id="A0A0F8HP70"/>
<evidence type="ECO:0000313" key="27">
    <source>
        <dbReference type="EMBL" id="KKG99888.1"/>
    </source>
</evidence>
<evidence type="ECO:0000256" key="1">
    <source>
        <dbReference type="SAM" id="Phobius"/>
    </source>
</evidence>
<evidence type="ECO:0000313" key="4">
    <source>
        <dbReference type="EMBL" id="KKG04359.1"/>
    </source>
</evidence>
<dbReference type="EMBL" id="JJQU01000050">
    <property type="protein sequence ID" value="KKH89109.1"/>
    <property type="molecule type" value="Genomic_DNA"/>
</dbReference>
<evidence type="ECO:0000313" key="50">
    <source>
        <dbReference type="EMBL" id="KKH78239.1"/>
    </source>
</evidence>
<dbReference type="Proteomes" id="UP000034152">
    <property type="component" value="Unassembled WGS sequence"/>
</dbReference>
<dbReference type="Proteomes" id="UP000034142">
    <property type="component" value="Unassembled WGS sequence"/>
</dbReference>
<dbReference type="Proteomes" id="UP000034657">
    <property type="component" value="Unassembled WGS sequence"/>
</dbReference>
<dbReference type="EMBL" id="JJPZ01000071">
    <property type="protein sequence ID" value="KKH11303.1"/>
    <property type="molecule type" value="Genomic_DNA"/>
</dbReference>
<proteinExistence type="predicted"/>
<dbReference type="Proteomes" id="UP000034921">
    <property type="component" value="Unassembled WGS sequence"/>
</dbReference>
<dbReference type="EMBL" id="JJQA01000106">
    <property type="protein sequence ID" value="KKH14091.1"/>
    <property type="molecule type" value="Genomic_DNA"/>
</dbReference>
<evidence type="ECO:0000313" key="12">
    <source>
        <dbReference type="EMBL" id="KKG53023.1"/>
    </source>
</evidence>
<evidence type="ECO:0000313" key="63">
    <source>
        <dbReference type="Proteomes" id="UP000033885"/>
    </source>
</evidence>
<evidence type="ECO:0000313" key="61">
    <source>
        <dbReference type="Proteomes" id="UP000033864"/>
    </source>
</evidence>
<evidence type="ECO:0000313" key="47">
    <source>
        <dbReference type="EMBL" id="KKH64687.1"/>
    </source>
</evidence>
<gene>
    <name evidence="58" type="ORF">DKM28_07160</name>
    <name evidence="6" type="ORF">DU30_09055</name>
    <name evidence="3" type="ORF">DU31_09895</name>
    <name evidence="14" type="ORF">DU33_09800</name>
    <name evidence="5" type="ORF">DU34_00340</name>
    <name evidence="9" type="ORF">DU35_15460</name>
    <name evidence="13" type="ORF">DU36_14810</name>
    <name evidence="37" type="ORF">DU37_18780</name>
    <name evidence="12" type="ORF">DU38_13705</name>
    <name evidence="10" type="ORF">DU39_13845</name>
    <name evidence="2" type="ORF">DU40_02885</name>
    <name evidence="11" type="ORF">DU41_17910</name>
    <name evidence="29" type="ORF">DU42_02345</name>
    <name evidence="20" type="ORF">DU43_14540</name>
    <name evidence="32" type="ORF">DU44_19770</name>
    <name evidence="15" type="ORF">DU45_06690</name>
    <name evidence="19" type="ORF">DU46_09685</name>
    <name evidence="4" type="ORF">DU47_15400</name>
    <name evidence="33" type="ORF">DU48_16665</name>
    <name evidence="7" type="ORF">DU49_14385</name>
    <name evidence="40" type="ORF">DU50_10765</name>
    <name evidence="30" type="ORF">DU51_12175</name>
    <name evidence="8" type="ORF">DU52_09510</name>
    <name evidence="38" type="ORF">DU54_10465</name>
    <name evidence="21" type="ORF">DU55_11035</name>
    <name evidence="28" type="ORF">DU56_13540</name>
    <name evidence="24" type="ORF">DU57_03500</name>
    <name evidence="36" type="ORF">DU58_06725</name>
    <name evidence="23" type="ORF">DU59_15035</name>
    <name evidence="35" type="ORF">DU60_14195</name>
    <name evidence="22" type="ORF">DU61_08015</name>
    <name evidence="31" type="ORF">DU62_09330</name>
    <name evidence="18" type="ORF">DU63_08765</name>
    <name evidence="16" type="ORF">DU64_17265</name>
    <name evidence="34" type="ORF">DU65_07700</name>
    <name evidence="26" type="ORF">DU66_18670</name>
    <name evidence="17" type="ORF">DU67_09550</name>
    <name evidence="27" type="ORF">DU68_13285</name>
    <name evidence="25" type="ORF">DU69_05495</name>
    <name evidence="39" type="ORF">DU71_11545</name>
    <name evidence="43" type="ORF">DU72_06315</name>
    <name evidence="46" type="ORF">DU73_05160</name>
    <name evidence="45" type="ORF">DU74_13010</name>
    <name evidence="44" type="ORF">DU75_10770</name>
    <name evidence="42" type="ORF">DU76_07195</name>
    <name evidence="49" type="ORF">DU77_12465</name>
    <name evidence="50" type="ORF">DU78_11270</name>
    <name evidence="54" type="ORF">DU79_18685</name>
    <name evidence="52" type="ORF">DU80_02825</name>
    <name evidence="56" type="ORF">DU81_09775</name>
    <name evidence="51" type="ORF">DU82_08905</name>
    <name evidence="57" type="ORF">DU83_18195</name>
    <name evidence="55" type="ORF">DU84_10320</name>
    <name evidence="41" type="ORF">DU85_17230</name>
    <name evidence="48" type="ORF">DU86_11535</name>
    <name evidence="47" type="ORF">DU87_08220</name>
    <name evidence="53" type="ORF">DU88_06765</name>
</gene>
<evidence type="ECO:0000313" key="53">
    <source>
        <dbReference type="EMBL" id="KKH90301.1"/>
    </source>
</evidence>
<evidence type="ECO:0000313" key="11">
    <source>
        <dbReference type="EMBL" id="KKG48718.1"/>
    </source>
</evidence>
<dbReference type="Proteomes" id="UP000034074">
    <property type="component" value="Unassembled WGS sequence"/>
</dbReference>
<evidence type="ECO:0000313" key="93">
    <source>
        <dbReference type="Proteomes" id="UP000034566"/>
    </source>
</evidence>
<dbReference type="Proteomes" id="UP000034578">
    <property type="component" value="Unassembled WGS sequence"/>
</dbReference>
<evidence type="ECO:0000313" key="8">
    <source>
        <dbReference type="EMBL" id="KKG35601.1"/>
    </source>
</evidence>
<dbReference type="Proteomes" id="UP000034547">
    <property type="component" value="Unassembled WGS sequence"/>
</dbReference>
<dbReference type="EMBL" id="JJPO01000135">
    <property type="protein sequence ID" value="KKG70413.1"/>
    <property type="molecule type" value="Genomic_DNA"/>
</dbReference>
<dbReference type="EMBL" id="JJOS01000035">
    <property type="protein sequence ID" value="KKG04359.1"/>
    <property type="molecule type" value="Genomic_DNA"/>
</dbReference>
<evidence type="ECO:0000313" key="74">
    <source>
        <dbReference type="Proteomes" id="UP000034151"/>
    </source>
</evidence>
<evidence type="ECO:0000313" key="83">
    <source>
        <dbReference type="Proteomes" id="UP000034279"/>
    </source>
</evidence>
<dbReference type="EMBL" id="JJOR01000109">
    <property type="protein sequence ID" value="KKG02622.1"/>
    <property type="molecule type" value="Genomic_DNA"/>
</dbReference>
<dbReference type="EMBL" id="JJQQ01000144">
    <property type="protein sequence ID" value="KKH64687.1"/>
    <property type="molecule type" value="Genomic_DNA"/>
</dbReference>
<evidence type="ECO:0000313" key="112">
    <source>
        <dbReference type="Proteomes" id="UP000034950"/>
    </source>
</evidence>
<evidence type="ECO:0000313" key="94">
    <source>
        <dbReference type="Proteomes" id="UP000034577"/>
    </source>
</evidence>
<dbReference type="Proteomes" id="UP000034047">
    <property type="component" value="Unassembled WGS sequence"/>
</dbReference>
<dbReference type="PATRIC" id="fig|2209.39.peg.3022"/>
<dbReference type="EMBL" id="JJQX01000175">
    <property type="protein sequence ID" value="KKH91796.1"/>
    <property type="molecule type" value="Genomic_DNA"/>
</dbReference>
<evidence type="ECO:0000313" key="13">
    <source>
        <dbReference type="EMBL" id="KKG55439.1"/>
    </source>
</evidence>
<dbReference type="Proteomes" id="UP000034021">
    <property type="component" value="Unassembled WGS sequence"/>
</dbReference>
<evidence type="ECO:0000313" key="96">
    <source>
        <dbReference type="Proteomes" id="UP000034597"/>
    </source>
</evidence>
<dbReference type="EMBL" id="JJPM01000109">
    <property type="protein sequence ID" value="KKG76867.1"/>
    <property type="molecule type" value="Genomic_DNA"/>
</dbReference>
<dbReference type="Proteomes" id="UP000033987">
    <property type="component" value="Unassembled WGS sequence"/>
</dbReference>
<keyword evidence="95" id="KW-1185">Reference proteome</keyword>
<evidence type="ECO:0000313" key="44">
    <source>
        <dbReference type="EMBL" id="KKH60783.1"/>
    </source>
</evidence>
<dbReference type="EMBL" id="JJQN01000042">
    <property type="protein sequence ID" value="KKH61727.1"/>
    <property type="molecule type" value="Genomic_DNA"/>
</dbReference>
<protein>
    <submittedName>
        <fullName evidence="12">Uncharacterized protein</fullName>
    </submittedName>
</protein>
<evidence type="ECO:0000313" key="73">
    <source>
        <dbReference type="Proteomes" id="UP000034142"/>
    </source>
</evidence>
<evidence type="ECO:0000313" key="82">
    <source>
        <dbReference type="Proteomes" id="UP000034259"/>
    </source>
</evidence>
<dbReference type="Proteomes" id="UP000033864">
    <property type="component" value="Unassembled WGS sequence"/>
</dbReference>
<dbReference type="EMBL" id="JJPU01000126">
    <property type="protein sequence ID" value="KKG95898.1"/>
    <property type="molecule type" value="Genomic_DNA"/>
</dbReference>
<evidence type="ECO:0000313" key="56">
    <source>
        <dbReference type="EMBL" id="KKI01826.1"/>
    </source>
</evidence>
<dbReference type="Proteomes" id="UP000034820">
    <property type="component" value="Unassembled WGS sequence"/>
</dbReference>
<dbReference type="Proteomes" id="UP000034817">
    <property type="component" value="Unassembled WGS sequence"/>
</dbReference>
<evidence type="ECO:0000313" key="17">
    <source>
        <dbReference type="EMBL" id="KKG66229.1"/>
    </source>
</evidence>
<dbReference type="EMBL" id="JJQP01000268">
    <property type="protein sequence ID" value="KKH62136.1"/>
    <property type="molecule type" value="Genomic_DNA"/>
</dbReference>
<dbReference type="RefSeq" id="WP_015412158.1">
    <property type="nucleotide sequence ID" value="NZ_JJPV01000062.1"/>
</dbReference>
<evidence type="ECO:0000313" key="48">
    <source>
        <dbReference type="EMBL" id="KKH71129.1"/>
    </source>
</evidence>
<dbReference type="Proteomes" id="UP000034195">
    <property type="component" value="Unassembled WGS sequence"/>
</dbReference>
<dbReference type="Proteomes" id="UP000034566">
    <property type="component" value="Unassembled WGS sequence"/>
</dbReference>
<dbReference type="Proteomes" id="UP000034409">
    <property type="component" value="Unassembled WGS sequence"/>
</dbReference>
<evidence type="ECO:0000313" key="26">
    <source>
        <dbReference type="EMBL" id="KKG95898.1"/>
    </source>
</evidence>
<reference evidence="58 113" key="2">
    <citation type="submission" date="2018-05" db="EMBL/GenBank/DDBJ databases">
        <title>Methanosarcina gilichinskyana sp. nov., a novel methanogenic archaeon isolated from Holocene permafrost, North East Russia.</title>
        <authorList>
            <person name="Oshurkova V."/>
            <person name="Meer M."/>
            <person name="Bochkareva O."/>
            <person name="Shcherbakova V."/>
        </authorList>
    </citation>
    <scope>NUCLEOTIDE SEQUENCE [LARGE SCALE GENOMIC DNA]</scope>
    <source>
        <strain evidence="58 113">JL01</strain>
    </source>
</reference>
<evidence type="ECO:0000313" key="69">
    <source>
        <dbReference type="Proteomes" id="UP000034040"/>
    </source>
</evidence>
<evidence type="ECO:0000313" key="111">
    <source>
        <dbReference type="Proteomes" id="UP000034944"/>
    </source>
</evidence>
<dbReference type="EMBL" id="JJPW01000051">
    <property type="protein sequence ID" value="KKH01088.1"/>
    <property type="molecule type" value="Genomic_DNA"/>
</dbReference>
<dbReference type="EMBL" id="JJPS01000185">
    <property type="protein sequence ID" value="KKG86811.1"/>
    <property type="molecule type" value="Genomic_DNA"/>
</dbReference>
<evidence type="ECO:0000313" key="41">
    <source>
        <dbReference type="EMBL" id="KKH45763.1"/>
    </source>
</evidence>
<dbReference type="Proteomes" id="UP000034842">
    <property type="component" value="Unassembled WGS sequence"/>
</dbReference>
<dbReference type="EMBL" id="JJPG01000060">
    <property type="protein sequence ID" value="KKG53023.1"/>
    <property type="molecule type" value="Genomic_DNA"/>
</dbReference>
<evidence type="ECO:0000313" key="77">
    <source>
        <dbReference type="Proteomes" id="UP000034195"/>
    </source>
</evidence>
<evidence type="ECO:0000313" key="113">
    <source>
        <dbReference type="Proteomes" id="UP000300067"/>
    </source>
</evidence>
<dbReference type="Proteomes" id="UP000033835">
    <property type="component" value="Unassembled WGS sequence"/>
</dbReference>
<evidence type="ECO:0000313" key="88">
    <source>
        <dbReference type="Proteomes" id="UP000034409"/>
    </source>
</evidence>
<dbReference type="Proteomes" id="UP000034338">
    <property type="component" value="Unassembled WGS sequence"/>
</dbReference>
<evidence type="ECO:0000313" key="85">
    <source>
        <dbReference type="Proteomes" id="UP000034338"/>
    </source>
</evidence>
<keyword evidence="1" id="KW-1133">Transmembrane helix</keyword>
<evidence type="ECO:0000313" key="5">
    <source>
        <dbReference type="EMBL" id="KKG13315.1"/>
    </source>
</evidence>
<dbReference type="Proteomes" id="UP000034577">
    <property type="component" value="Unassembled WGS sequence"/>
</dbReference>
<dbReference type="Proteomes" id="UP000034667">
    <property type="component" value="Unassembled WGS sequence"/>
</dbReference>
<dbReference type="Proteomes" id="UP000033878">
    <property type="component" value="Unassembled WGS sequence"/>
</dbReference>
<dbReference type="EMBL" id="JJPK01000118">
    <property type="protein sequence ID" value="KKG58431.1"/>
    <property type="molecule type" value="Genomic_DNA"/>
</dbReference>
<evidence type="ECO:0000313" key="100">
    <source>
        <dbReference type="Proteomes" id="UP000034672"/>
    </source>
</evidence>
<dbReference type="Proteomes" id="UP000034387">
    <property type="component" value="Unassembled WGS sequence"/>
</dbReference>
<dbReference type="EMBL" id="JJPQ01000061">
    <property type="protein sequence ID" value="KKG83107.1"/>
    <property type="molecule type" value="Genomic_DNA"/>
</dbReference>
<evidence type="ECO:0000313" key="9">
    <source>
        <dbReference type="EMBL" id="KKG37325.1"/>
    </source>
</evidence>
<evidence type="ECO:0000313" key="98">
    <source>
        <dbReference type="Proteomes" id="UP000034667"/>
    </source>
</evidence>
<evidence type="ECO:0000313" key="71">
    <source>
        <dbReference type="Proteomes" id="UP000034064"/>
    </source>
</evidence>
<dbReference type="EMBL" id="JJPJ01000046">
    <property type="protein sequence ID" value="KKG63835.1"/>
    <property type="molecule type" value="Genomic_DNA"/>
</dbReference>
<evidence type="ECO:0000313" key="10">
    <source>
        <dbReference type="EMBL" id="KKG39884.1"/>
    </source>
</evidence>
<evidence type="ECO:0000313" key="36">
    <source>
        <dbReference type="EMBL" id="KKH27408.1"/>
    </source>
</evidence>
<dbReference type="EMBL" id="JJQZ01000024">
    <property type="protein sequence ID" value="KKH99021.1"/>
    <property type="molecule type" value="Genomic_DNA"/>
</dbReference>
<dbReference type="EMBL" id="JJQI01000118">
    <property type="protein sequence ID" value="KKH35638.1"/>
    <property type="molecule type" value="Genomic_DNA"/>
</dbReference>
<feature type="transmembrane region" description="Helical" evidence="1">
    <location>
        <begin position="21"/>
        <end position="44"/>
    </location>
</feature>
<dbReference type="Proteomes" id="UP000034279">
    <property type="component" value="Unassembled WGS sequence"/>
</dbReference>
<dbReference type="Proteomes" id="UP000034925">
    <property type="component" value="Unassembled WGS sequence"/>
</dbReference>
<dbReference type="Proteomes" id="UP000034692">
    <property type="component" value="Unassembled WGS sequence"/>
</dbReference>
<evidence type="ECO:0000313" key="54">
    <source>
        <dbReference type="EMBL" id="KKH91796.1"/>
    </source>
</evidence>
<dbReference type="EMBL" id="JJQC01000020">
    <property type="protein sequence ID" value="KKH24720.1"/>
    <property type="molecule type" value="Genomic_DNA"/>
</dbReference>
<evidence type="ECO:0000313" key="43">
    <source>
        <dbReference type="EMBL" id="KKH54915.1"/>
    </source>
</evidence>
<dbReference type="Proteomes" id="UP000034758">
    <property type="component" value="Unassembled WGS sequence"/>
</dbReference>
<organism evidence="12 77">
    <name type="scientific">Methanosarcina mazei</name>
    <name type="common">Methanosarcina frisia</name>
    <dbReference type="NCBI Taxonomy" id="2209"/>
    <lineage>
        <taxon>Archaea</taxon>
        <taxon>Methanobacteriati</taxon>
        <taxon>Methanobacteriota</taxon>
        <taxon>Stenosarchaea group</taxon>
        <taxon>Methanomicrobia</taxon>
        <taxon>Methanosarcinales</taxon>
        <taxon>Methanosarcinaceae</taxon>
        <taxon>Methanosarcina</taxon>
    </lineage>
</organism>
<evidence type="ECO:0000313" key="21">
    <source>
        <dbReference type="EMBL" id="KKG81813.1"/>
    </source>
</evidence>
<dbReference type="EMBL" id="JJQS01000117">
    <property type="protein sequence ID" value="KKH72571.1"/>
    <property type="molecule type" value="Genomic_DNA"/>
</dbReference>
<dbReference type="Proteomes" id="UP000034597">
    <property type="component" value="Unassembled WGS sequence"/>
</dbReference>
<evidence type="ECO:0000313" key="35">
    <source>
        <dbReference type="EMBL" id="KKH27087.1"/>
    </source>
</evidence>
<dbReference type="EMBL" id="JJQW01000026">
    <property type="protein sequence ID" value="KKH90301.1"/>
    <property type="molecule type" value="Genomic_DNA"/>
</dbReference>
<evidence type="ECO:0000313" key="89">
    <source>
        <dbReference type="Proteomes" id="UP000034424"/>
    </source>
</evidence>
<evidence type="ECO:0000313" key="32">
    <source>
        <dbReference type="EMBL" id="KKH14091.1"/>
    </source>
</evidence>
<evidence type="ECO:0000313" key="78">
    <source>
        <dbReference type="Proteomes" id="UP000034227"/>
    </source>
</evidence>
<evidence type="ECO:0000313" key="90">
    <source>
        <dbReference type="Proteomes" id="UP000034450"/>
    </source>
</evidence>
<evidence type="ECO:0000313" key="62">
    <source>
        <dbReference type="Proteomes" id="UP000033878"/>
    </source>
</evidence>
<evidence type="ECO:0000313" key="101">
    <source>
        <dbReference type="Proteomes" id="UP000034692"/>
    </source>
</evidence>
<evidence type="ECO:0000313" key="31">
    <source>
        <dbReference type="EMBL" id="KKH11303.1"/>
    </source>
</evidence>
<evidence type="ECO:0000313" key="33">
    <source>
        <dbReference type="EMBL" id="KKH19637.1"/>
    </source>
</evidence>
<evidence type="ECO:0000313" key="3">
    <source>
        <dbReference type="EMBL" id="KKG02622.1"/>
    </source>
</evidence>
<evidence type="ECO:0000313" key="52">
    <source>
        <dbReference type="EMBL" id="KKH89109.1"/>
    </source>
</evidence>
<dbReference type="EMBL" id="JJPN01000023">
    <property type="protein sequence ID" value="KKG74753.1"/>
    <property type="molecule type" value="Genomic_DNA"/>
</dbReference>
<dbReference type="EMBL" id="JJRB01000023">
    <property type="protein sequence ID" value="KKI05811.1"/>
    <property type="molecule type" value="Genomic_DNA"/>
</dbReference>
<evidence type="ECO:0000313" key="67">
    <source>
        <dbReference type="Proteomes" id="UP000034001"/>
    </source>
</evidence>
<evidence type="ECO:0000313" key="24">
    <source>
        <dbReference type="EMBL" id="KKG87168.1"/>
    </source>
</evidence>
<dbReference type="Proteomes" id="UP000034253">
    <property type="component" value="Unassembled WGS sequence"/>
</dbReference>
<dbReference type="EMBL" id="JJPI01000011">
    <property type="protein sequence ID" value="KKG58306.1"/>
    <property type="molecule type" value="Genomic_DNA"/>
</dbReference>
<dbReference type="Proteomes" id="UP000033933">
    <property type="component" value="Unassembled WGS sequence"/>
</dbReference>
<dbReference type="EMBL" id="JJPY01000041">
    <property type="protein sequence ID" value="KKH10257.1"/>
    <property type="molecule type" value="Genomic_DNA"/>
</dbReference>
<dbReference type="Proteomes" id="UP000034672">
    <property type="component" value="Unassembled WGS sequence"/>
</dbReference>
<evidence type="ECO:0000313" key="20">
    <source>
        <dbReference type="EMBL" id="KKG76867.1"/>
    </source>
</evidence>
<dbReference type="EMBL" id="JJQM01000166">
    <property type="protein sequence ID" value="KKH51455.1"/>
    <property type="molecule type" value="Genomic_DNA"/>
</dbReference>
<evidence type="ECO:0000313" key="107">
    <source>
        <dbReference type="Proteomes" id="UP000034872"/>
    </source>
</evidence>
<dbReference type="Proteomes" id="UP000034040">
    <property type="component" value="Unassembled WGS sequence"/>
</dbReference>
<dbReference type="Proteomes" id="UP000034001">
    <property type="component" value="Unassembled WGS sequence"/>
</dbReference>
<evidence type="ECO:0000313" key="34">
    <source>
        <dbReference type="EMBL" id="KKH24720.1"/>
    </source>
</evidence>
<evidence type="ECO:0000313" key="95">
    <source>
        <dbReference type="Proteomes" id="UP000034578"/>
    </source>
</evidence>
<dbReference type="EMBL" id="JJPD01000180">
    <property type="protein sequence ID" value="KKG37325.1"/>
    <property type="molecule type" value="Genomic_DNA"/>
</dbReference>
<dbReference type="Proteomes" id="UP000034259">
    <property type="component" value="Unassembled WGS sequence"/>
</dbReference>
<dbReference type="EMBL" id="JJPC01000164">
    <property type="protein sequence ID" value="KKG29960.1"/>
    <property type="molecule type" value="Genomic_DNA"/>
</dbReference>
<name>A0A0F8HP70_METMZ</name>
<evidence type="ECO:0000313" key="91">
    <source>
        <dbReference type="Proteomes" id="UP000034468"/>
    </source>
</evidence>
<dbReference type="Proteomes" id="UP000033814">
    <property type="component" value="Unassembled WGS sequence"/>
</dbReference>
<evidence type="ECO:0000313" key="51">
    <source>
        <dbReference type="EMBL" id="KKH86519.1"/>
    </source>
</evidence>
<dbReference type="EMBL" id="JJPL01000057">
    <property type="protein sequence ID" value="KKG66229.1"/>
    <property type="molecule type" value="Genomic_DNA"/>
</dbReference>
<evidence type="ECO:0000313" key="99">
    <source>
        <dbReference type="Proteomes" id="UP000034668"/>
    </source>
</evidence>
<evidence type="ECO:0000313" key="42">
    <source>
        <dbReference type="EMBL" id="KKH51455.1"/>
    </source>
</evidence>
<dbReference type="Proteomes" id="UP000034243">
    <property type="component" value="Unassembled WGS sequence"/>
</dbReference>
<dbReference type="Proteomes" id="UP000033889">
    <property type="component" value="Unassembled WGS sequence"/>
</dbReference>
<evidence type="ECO:0000313" key="72">
    <source>
        <dbReference type="Proteomes" id="UP000034074"/>
    </source>
</evidence>
<evidence type="ECO:0000313" key="79">
    <source>
        <dbReference type="Proteomes" id="UP000034232"/>
    </source>
</evidence>
<dbReference type="Proteomes" id="UP000034399">
    <property type="component" value="Unassembled WGS sequence"/>
</dbReference>
<dbReference type="Proteomes" id="UP000034668">
    <property type="component" value="Unassembled WGS sequence"/>
</dbReference>
<keyword evidence="1" id="KW-0812">Transmembrane</keyword>
<evidence type="ECO:0000313" key="81">
    <source>
        <dbReference type="Proteomes" id="UP000034253"/>
    </source>
</evidence>
<dbReference type="EMBL" id="JJQE01000112">
    <property type="protein sequence ID" value="KKH27087.1"/>
    <property type="molecule type" value="Genomic_DNA"/>
</dbReference>
<evidence type="ECO:0000313" key="108">
    <source>
        <dbReference type="Proteomes" id="UP000034921"/>
    </source>
</evidence>
<evidence type="ECO:0000313" key="64">
    <source>
        <dbReference type="Proteomes" id="UP000033889"/>
    </source>
</evidence>
<dbReference type="EMBL" id="JJQJ01000173">
    <property type="protein sequence ID" value="KKH45763.1"/>
    <property type="molecule type" value="Genomic_DNA"/>
</dbReference>
<dbReference type="EMBL" id="JJPA01000067">
    <property type="protein sequence ID" value="KKG35601.1"/>
    <property type="molecule type" value="Genomic_DNA"/>
</dbReference>
<evidence type="ECO:0000313" key="70">
    <source>
        <dbReference type="Proteomes" id="UP000034047"/>
    </source>
</evidence>
<evidence type="ECO:0000313" key="38">
    <source>
        <dbReference type="EMBL" id="KKH33851.1"/>
    </source>
</evidence>
<dbReference type="EMBL" id="JJQK01000045">
    <property type="protein sequence ID" value="KKH54915.1"/>
    <property type="molecule type" value="Genomic_DNA"/>
</dbReference>
<evidence type="ECO:0000313" key="104">
    <source>
        <dbReference type="Proteomes" id="UP000034817"/>
    </source>
</evidence>
<evidence type="ECO:0000313" key="25">
    <source>
        <dbReference type="EMBL" id="KKG93579.1"/>
    </source>
</evidence>
<evidence type="ECO:0000313" key="110">
    <source>
        <dbReference type="Proteomes" id="UP000034937"/>
    </source>
</evidence>
<dbReference type="Proteomes" id="UP000034733">
    <property type="component" value="Unassembled WGS sequence"/>
</dbReference>
<evidence type="ECO:0000313" key="37">
    <source>
        <dbReference type="EMBL" id="KKH27628.1"/>
    </source>
</evidence>
<dbReference type="Proteomes" id="UP000034151">
    <property type="component" value="Unassembled WGS sequence"/>
</dbReference>
<sequence length="63" mass="7579">MNYKFYEIMSRITGRLAYRPIIFALYIMYFPCMSVPASFLRYVISVKVASWLKEPENNDFHVF</sequence>
<evidence type="ECO:0000313" key="65">
    <source>
        <dbReference type="Proteomes" id="UP000033933"/>
    </source>
</evidence>
<dbReference type="Proteomes" id="UP000034232">
    <property type="component" value="Unassembled WGS sequence"/>
</dbReference>
<dbReference type="EMBL" id="JJPT01000038">
    <property type="protein sequence ID" value="KKG93579.1"/>
    <property type="molecule type" value="Genomic_DNA"/>
</dbReference>
<evidence type="ECO:0000313" key="19">
    <source>
        <dbReference type="EMBL" id="KKG74753.1"/>
    </source>
</evidence>
<reference evidence="59 60" key="1">
    <citation type="journal article" date="2015" name="ISME J.">
        <title>Genomic and phenotypic differentiation among Methanosarcina mazei populations from Columbia River sediment.</title>
        <authorList>
            <person name="Youngblut N.D."/>
            <person name="Wirth J.S."/>
            <person name="Henriksen J.R."/>
            <person name="Smith M."/>
            <person name="Simon H."/>
            <person name="Metcalf W.W."/>
            <person name="Whitaker R.J."/>
        </authorList>
    </citation>
    <scope>NUCLEOTIDE SEQUENCE [LARGE SCALE GENOMIC DNA]</scope>
    <source>
        <strain evidence="32 71">1.F.A.1A.3</strain>
        <strain evidence="33 102">1.F.A.1B.3</strain>
        <strain evidence="34 66">1.F.A.1B.4</strain>
        <strain evidence="36 78">1.F.A.2.8</strain>
        <strain evidence="35 108">1.F.M.0.5</strain>
        <strain evidence="37 85">1.H.A.0.1</strain>
        <strain evidence="38 103">1.H.A.1A.1</strain>
        <strain evidence="40 68">1.H.A.1A.3</strain>
        <strain evidence="39 100">1.H.A.1A.4</strain>
        <strain evidence="41 61">1.H.A.1A.6</strain>
        <strain evidence="43 82">1.H.A.2.1</strain>
        <strain evidence="42 79">1.H.A.2.3</strain>
        <strain evidence="45 90">1.H.A.2.6</strain>
        <strain evidence="44 101">1.H.A.2.7</strain>
        <strain evidence="46">1.H.A.2.8</strain>
        <strain evidence="47 65">1.H.M.0.1</strain>
        <strain evidence="48 109">1.H.M.1A.1</strain>
        <strain evidence="49 69">1.H.M.1A.2</strain>
        <strain evidence="50 106">1.H.M.1A.3</strain>
        <strain evidence="52 75">1.H.M.2.1</strain>
        <strain evidence="51 59">1.H.M.2.2</strain>
        <strain evidence="53 110">1.H.M.2.3</strain>
        <strain evidence="54 99">1.H.M.2.4</strain>
        <strain evidence="55 107">1.H.T.2.1</strain>
        <strain evidence="56 63">1.H.T.2.3</strain>
        <strain evidence="57 92">1.H.T.2.5</strain>
        <strain evidence="3 73">2.F.A.2.3</strain>
        <strain evidence="4 95">2.F.A.2.4</strain>
        <strain evidence="2 96">2.F.T.0.2</strain>
        <strain evidence="5 70">2.F.T.2.6</strain>
        <strain evidence="8 87">3.F.A.1A.1</strain>
        <strain evidence="7 62">3.F.A.1A.3</strain>
        <strain evidence="6 84">3.F.A.1B.1</strain>
        <strain evidence="9 94">3.F.A.2.12</strain>
        <strain evidence="11 98">3.F.A.2.3</strain>
        <strain evidence="10 74">3.F.A.2.5</strain>
        <strain evidence="12 77">3.F.A.2.6</strain>
        <strain evidence="13 80">3.F.A.2.7</strain>
        <strain evidence="14 76">3.F.T.1A.1</strain>
        <strain evidence="16 83">3.F.T.1A.2</strain>
        <strain evidence="15 93">3.F.T.1A.4</strain>
        <strain evidence="17 89">3.F.T.2.1</strain>
        <strain evidence="20">3.H.A.1A.1</strain>
        <strain evidence="19 72">3.H.A.1A.2</strain>
        <strain evidence="18 67">3.H.A.2.1</strain>
        <strain evidence="21 104">3.H.A.2.4</strain>
        <strain evidence="22 64">3.H.A.2.5</strain>
        <strain evidence="24 112">3.H.A.2.6</strain>
        <strain evidence="23 88">3.H.A.2.8</strain>
        <strain evidence="25 97">3.H.M.1A.1</strain>
        <strain evidence="26 91">3.H.M.1B.1</strain>
        <strain evidence="27 60">3.H.M.1B.2</strain>
        <strain evidence="28 81">3.H.M.1B.5</strain>
        <strain evidence="29 86">3.H.M.2.7</strain>
        <strain evidence="30 105">3.H.T.1A.1</strain>
        <strain evidence="31 111">3.H.T.1A.2</strain>
    </source>
</reference>
<dbReference type="Proteomes" id="UP000034424">
    <property type="component" value="Unassembled WGS sequence"/>
</dbReference>
<evidence type="ECO:0000313" key="75">
    <source>
        <dbReference type="Proteomes" id="UP000034152"/>
    </source>
</evidence>
<dbReference type="EMBL" id="JJPB01000037">
    <property type="protein sequence ID" value="KKG33712.1"/>
    <property type="molecule type" value="Genomic_DNA"/>
</dbReference>
<evidence type="ECO:0000313" key="76">
    <source>
        <dbReference type="Proteomes" id="UP000034188"/>
    </source>
</evidence>
<evidence type="ECO:0000313" key="58">
    <source>
        <dbReference type="EMBL" id="QCR15851.1"/>
    </source>
</evidence>
<evidence type="ECO:0000313" key="59">
    <source>
        <dbReference type="Proteomes" id="UP000033814"/>
    </source>
</evidence>
<dbReference type="EMBL" id="JJQG01000168">
    <property type="protein sequence ID" value="KKH33851.1"/>
    <property type="molecule type" value="Genomic_DNA"/>
</dbReference>
<evidence type="ECO:0000313" key="86">
    <source>
        <dbReference type="Proteomes" id="UP000034387"/>
    </source>
</evidence>
<evidence type="ECO:0000313" key="106">
    <source>
        <dbReference type="Proteomes" id="UP000034842"/>
    </source>
</evidence>
<evidence type="ECO:0000313" key="39">
    <source>
        <dbReference type="EMBL" id="KKH35638.1"/>
    </source>
</evidence>
<keyword evidence="1" id="KW-0472">Membrane</keyword>
<accession>A0A0F8HP70</accession>
<evidence type="ECO:0000313" key="30">
    <source>
        <dbReference type="EMBL" id="KKH10257.1"/>
    </source>
</evidence>
<evidence type="ECO:0000313" key="109">
    <source>
        <dbReference type="Proteomes" id="UP000034925"/>
    </source>
</evidence>
<evidence type="ECO:0000313" key="40">
    <source>
        <dbReference type="EMBL" id="KKH41395.1"/>
    </source>
</evidence>
<dbReference type="Proteomes" id="UP000034872">
    <property type="component" value="Unassembled WGS sequence"/>
</dbReference>
<dbReference type="Proteomes" id="UP000034937">
    <property type="component" value="Unassembled WGS sequence"/>
</dbReference>
<evidence type="ECO:0000313" key="18">
    <source>
        <dbReference type="EMBL" id="KKG70413.1"/>
    </source>
</evidence>
<evidence type="ECO:0000313" key="103">
    <source>
        <dbReference type="Proteomes" id="UP000034758"/>
    </source>
</evidence>